<dbReference type="Proteomes" id="UP000630923">
    <property type="component" value="Unassembled WGS sequence"/>
</dbReference>
<evidence type="ECO:0000313" key="2">
    <source>
        <dbReference type="Proteomes" id="UP000630923"/>
    </source>
</evidence>
<dbReference type="EMBL" id="BNCI01000002">
    <property type="protein sequence ID" value="GHF30657.1"/>
    <property type="molecule type" value="Genomic_DNA"/>
</dbReference>
<dbReference type="GO" id="GO:0004151">
    <property type="term" value="F:dihydroorotase activity"/>
    <property type="evidence" value="ECO:0007669"/>
    <property type="project" value="InterPro"/>
</dbReference>
<dbReference type="SUPFAM" id="SSF51556">
    <property type="entry name" value="Metallo-dependent hydrolases"/>
    <property type="match status" value="1"/>
</dbReference>
<dbReference type="PIRSF" id="PIRSF001237">
    <property type="entry name" value="DHOdimr"/>
    <property type="match status" value="1"/>
</dbReference>
<dbReference type="GO" id="GO:0006207">
    <property type="term" value="P:'de novo' pyrimidine nucleobase biosynthetic process"/>
    <property type="evidence" value="ECO:0007669"/>
    <property type="project" value="TreeGrafter"/>
</dbReference>
<proteinExistence type="predicted"/>
<comment type="caution">
    <text evidence="1">The sequence shown here is derived from an EMBL/GenBank/DDBJ whole genome shotgun (WGS) entry which is preliminary data.</text>
</comment>
<keyword evidence="2" id="KW-1185">Reference proteome</keyword>
<dbReference type="GO" id="GO:0006221">
    <property type="term" value="P:pyrimidine nucleotide biosynthetic process"/>
    <property type="evidence" value="ECO:0007669"/>
    <property type="project" value="TreeGrafter"/>
</dbReference>
<dbReference type="PANTHER" id="PTHR43137:SF1">
    <property type="entry name" value="DIHYDROOROTASE"/>
    <property type="match status" value="1"/>
</dbReference>
<dbReference type="AlphaFoldDB" id="A0A919EAP3"/>
<dbReference type="PANTHER" id="PTHR43137">
    <property type="entry name" value="DIHYDROOROTASE"/>
    <property type="match status" value="1"/>
</dbReference>
<accession>A0A919EAP3</accession>
<gene>
    <name evidence="1" type="primary">pyrC</name>
    <name evidence="1" type="ORF">GCM10017044_27550</name>
</gene>
<protein>
    <submittedName>
        <fullName evidence="1">Dihydroorotase</fullName>
    </submittedName>
</protein>
<evidence type="ECO:0000313" key="1">
    <source>
        <dbReference type="EMBL" id="GHF30657.1"/>
    </source>
</evidence>
<dbReference type="InterPro" id="IPR032466">
    <property type="entry name" value="Metal_Hydrolase"/>
</dbReference>
<dbReference type="RefSeq" id="WP_191253930.1">
    <property type="nucleotide sequence ID" value="NZ_BNCI01000002.1"/>
</dbReference>
<dbReference type="Gene3D" id="3.20.20.140">
    <property type="entry name" value="Metal-dependent hydrolases"/>
    <property type="match status" value="1"/>
</dbReference>
<dbReference type="InterPro" id="IPR004721">
    <property type="entry name" value="DHOdimr"/>
</dbReference>
<dbReference type="GO" id="GO:0005737">
    <property type="term" value="C:cytoplasm"/>
    <property type="evidence" value="ECO:0007669"/>
    <property type="project" value="TreeGrafter"/>
</dbReference>
<organism evidence="1 2">
    <name type="scientific">Kordiimonas sediminis</name>
    <dbReference type="NCBI Taxonomy" id="1735581"/>
    <lineage>
        <taxon>Bacteria</taxon>
        <taxon>Pseudomonadati</taxon>
        <taxon>Pseudomonadota</taxon>
        <taxon>Alphaproteobacteria</taxon>
        <taxon>Kordiimonadales</taxon>
        <taxon>Kordiimonadaceae</taxon>
        <taxon>Kordiimonas</taxon>
    </lineage>
</organism>
<reference evidence="1" key="2">
    <citation type="submission" date="2020-09" db="EMBL/GenBank/DDBJ databases">
        <authorList>
            <person name="Sun Q."/>
            <person name="Kim S."/>
        </authorList>
    </citation>
    <scope>NUCLEOTIDE SEQUENCE</scope>
    <source>
        <strain evidence="1">KCTC 42590</strain>
    </source>
</reference>
<reference evidence="1" key="1">
    <citation type="journal article" date="2014" name="Int. J. Syst. Evol. Microbiol.">
        <title>Complete genome sequence of Corynebacterium casei LMG S-19264T (=DSM 44701T), isolated from a smear-ripened cheese.</title>
        <authorList>
            <consortium name="US DOE Joint Genome Institute (JGI-PGF)"/>
            <person name="Walter F."/>
            <person name="Albersmeier A."/>
            <person name="Kalinowski J."/>
            <person name="Ruckert C."/>
        </authorList>
    </citation>
    <scope>NUCLEOTIDE SEQUENCE</scope>
    <source>
        <strain evidence="1">KCTC 42590</strain>
    </source>
</reference>
<name>A0A919EAP3_9PROT</name>
<sequence>MTTRFTLPYWYDLHTHFRQDATLQATVKAHVEMGCMGALAMPNTKPPVGKVFASEKVADYISVEEYRDEILKAADGAFEEVIVPLYITRDTTSEMIESGAKAGVLKACKYYPPHGTTGADFGAPFDMFIQNGVFKAMEETGVTLCIHGEEHGLDGDRYFDRAENAEEIFYREQMPRLLEHFPRLRFVGEHLTTKVGADFILDAPDHVKATVTPQHLIYTVGDLVKGLKYHLYCLPLVKFAEDRQALRDAVTSDRNTKFFAGTDSAPHTQKTTPCGCAAGCYTGGIAPQLYAQAFEMCGLDLATTGAQERFKRFLCDIGQGYYNLPAPTKEFTLEKQPETLSNLQIDGQTIVPLPLGMETDLPWRIAAL</sequence>